<comment type="caution">
    <text evidence="1">The sequence shown here is derived from an EMBL/GenBank/DDBJ whole genome shotgun (WGS) entry which is preliminary data.</text>
</comment>
<accession>A0A645AJX1</accession>
<proteinExistence type="predicted"/>
<gene>
    <name evidence="1" type="ORF">SDC9_100094</name>
</gene>
<organism evidence="1">
    <name type="scientific">bioreactor metagenome</name>
    <dbReference type="NCBI Taxonomy" id="1076179"/>
    <lineage>
        <taxon>unclassified sequences</taxon>
        <taxon>metagenomes</taxon>
        <taxon>ecological metagenomes</taxon>
    </lineage>
</organism>
<protein>
    <submittedName>
        <fullName evidence="1">Uncharacterized protein</fullName>
    </submittedName>
</protein>
<reference evidence="1" key="1">
    <citation type="submission" date="2019-08" db="EMBL/GenBank/DDBJ databases">
        <authorList>
            <person name="Kucharzyk K."/>
            <person name="Murdoch R.W."/>
            <person name="Higgins S."/>
            <person name="Loffler F."/>
        </authorList>
    </citation>
    <scope>NUCLEOTIDE SEQUENCE</scope>
</reference>
<dbReference type="AlphaFoldDB" id="A0A645AJX1"/>
<evidence type="ECO:0000313" key="1">
    <source>
        <dbReference type="EMBL" id="MPM53327.1"/>
    </source>
</evidence>
<dbReference type="EMBL" id="VSSQ01014286">
    <property type="protein sequence ID" value="MPM53327.1"/>
    <property type="molecule type" value="Genomic_DNA"/>
</dbReference>
<sequence length="81" mass="9227">MMIDSCPLTGNLPGSGISPSGKTHIFFPTCSDMHMLSFYSPFASEQFQVVQTNELYISFSVFVNKRIELYMKIYLIVSLYN</sequence>
<name>A0A645AJX1_9ZZZZ</name>